<gene>
    <name evidence="1" type="ORF">K3G42_002395</name>
</gene>
<evidence type="ECO:0000313" key="2">
    <source>
        <dbReference type="Proteomes" id="UP000827872"/>
    </source>
</evidence>
<evidence type="ECO:0000313" key="1">
    <source>
        <dbReference type="EMBL" id="KAH7998882.1"/>
    </source>
</evidence>
<organism evidence="1 2">
    <name type="scientific">Sphaerodactylus townsendi</name>
    <dbReference type="NCBI Taxonomy" id="933632"/>
    <lineage>
        <taxon>Eukaryota</taxon>
        <taxon>Metazoa</taxon>
        <taxon>Chordata</taxon>
        <taxon>Craniata</taxon>
        <taxon>Vertebrata</taxon>
        <taxon>Euteleostomi</taxon>
        <taxon>Lepidosauria</taxon>
        <taxon>Squamata</taxon>
        <taxon>Bifurcata</taxon>
        <taxon>Gekkota</taxon>
        <taxon>Sphaerodactylidae</taxon>
        <taxon>Sphaerodactylus</taxon>
    </lineage>
</organism>
<sequence>MTAKSPAGQCQLKEFESVHDSLVDIIGQLRDIDPSRLSFSPFLDLDTQISLAPISDSPESSLEELHSTENEEDKEGNVCSLVAVQVPELATVDHVGRFQNPVTQKNPGPPEAMDGSRNLVEDATLQDGVQTVAIRMPSETSFLDAVQPLSGSPQTPVAQQGQLEVLDSPDHHEHQPFLEVEATRHVSCHSLEDSAPRSCGGRGKCCRGCSSDHMKAVASAFVALLLAPWFLYGFYYFLPLQAPTCPELASRMAFALRCLLIAGIPILLAVRHSIGEKHTFVMGKTTVTAEEETRAKIKAGKMVLLGWTAYKKY</sequence>
<accession>A0ACB8F197</accession>
<reference evidence="1" key="1">
    <citation type="submission" date="2021-08" db="EMBL/GenBank/DDBJ databases">
        <title>The first chromosome-level gecko genome reveals the dynamic sex chromosomes of Neotropical dwarf geckos (Sphaerodactylidae: Sphaerodactylus).</title>
        <authorList>
            <person name="Pinto B.J."/>
            <person name="Keating S.E."/>
            <person name="Gamble T."/>
        </authorList>
    </citation>
    <scope>NUCLEOTIDE SEQUENCE</scope>
    <source>
        <strain evidence="1">TG3544</strain>
    </source>
</reference>
<dbReference type="Proteomes" id="UP000827872">
    <property type="component" value="Linkage Group LG05"/>
</dbReference>
<keyword evidence="2" id="KW-1185">Reference proteome</keyword>
<protein>
    <submittedName>
        <fullName evidence="1">Uncharacterized protein</fullName>
    </submittedName>
</protein>
<dbReference type="EMBL" id="CM037618">
    <property type="protein sequence ID" value="KAH7998882.1"/>
    <property type="molecule type" value="Genomic_DNA"/>
</dbReference>
<comment type="caution">
    <text evidence="1">The sequence shown here is derived from an EMBL/GenBank/DDBJ whole genome shotgun (WGS) entry which is preliminary data.</text>
</comment>
<name>A0ACB8F197_9SAUR</name>
<proteinExistence type="predicted"/>